<dbReference type="InterPro" id="IPR011008">
    <property type="entry name" value="Dimeric_a/b-barrel"/>
</dbReference>
<comment type="caution">
    <text evidence="3">The sequence shown here is derived from an EMBL/GenBank/DDBJ whole genome shotgun (WGS) entry which is preliminary data.</text>
</comment>
<dbReference type="PANTHER" id="PTHR35174:SF4">
    <property type="entry name" value="BLL7163 PROTEIN"/>
    <property type="match status" value="1"/>
</dbReference>
<keyword evidence="4" id="KW-1185">Reference proteome</keyword>
<dbReference type="InterPro" id="IPR005545">
    <property type="entry name" value="YCII"/>
</dbReference>
<dbReference type="OrthoDB" id="668782at2"/>
<name>A0A2M9C3E0_9MICO</name>
<organism evidence="3 4">
    <name type="scientific">Compostimonas suwonensis</name>
    <dbReference type="NCBI Taxonomy" id="1048394"/>
    <lineage>
        <taxon>Bacteria</taxon>
        <taxon>Bacillati</taxon>
        <taxon>Actinomycetota</taxon>
        <taxon>Actinomycetes</taxon>
        <taxon>Micrococcales</taxon>
        <taxon>Microbacteriaceae</taxon>
        <taxon>Compostimonas</taxon>
    </lineage>
</organism>
<feature type="domain" description="YCII-related" evidence="2">
    <location>
        <begin position="3"/>
        <end position="113"/>
    </location>
</feature>
<protein>
    <recommendedName>
        <fullName evidence="2">YCII-related domain-containing protein</fullName>
    </recommendedName>
</protein>
<dbReference type="PANTHER" id="PTHR35174">
    <property type="entry name" value="BLL7171 PROTEIN-RELATED"/>
    <property type="match status" value="1"/>
</dbReference>
<evidence type="ECO:0000256" key="1">
    <source>
        <dbReference type="ARBA" id="ARBA00007689"/>
    </source>
</evidence>
<gene>
    <name evidence="3" type="ORF">CLV54_0079</name>
</gene>
<dbReference type="Pfam" id="PF03795">
    <property type="entry name" value="YCII"/>
    <property type="match status" value="1"/>
</dbReference>
<dbReference type="Proteomes" id="UP000230161">
    <property type="component" value="Unassembled WGS sequence"/>
</dbReference>
<dbReference type="EMBL" id="PGFB01000001">
    <property type="protein sequence ID" value="PJJ65054.1"/>
    <property type="molecule type" value="Genomic_DNA"/>
</dbReference>
<evidence type="ECO:0000313" key="3">
    <source>
        <dbReference type="EMBL" id="PJJ65054.1"/>
    </source>
</evidence>
<dbReference type="AlphaFoldDB" id="A0A2M9C3E0"/>
<dbReference type="SUPFAM" id="SSF54909">
    <property type="entry name" value="Dimeric alpha+beta barrel"/>
    <property type="match status" value="1"/>
</dbReference>
<reference evidence="3 4" key="1">
    <citation type="submission" date="2017-11" db="EMBL/GenBank/DDBJ databases">
        <title>Genomic Encyclopedia of Archaeal and Bacterial Type Strains, Phase II (KMG-II): From Individual Species to Whole Genera.</title>
        <authorList>
            <person name="Goeker M."/>
        </authorList>
    </citation>
    <scope>NUCLEOTIDE SEQUENCE [LARGE SCALE GENOMIC DNA]</scope>
    <source>
        <strain evidence="3 4">DSM 25625</strain>
    </source>
</reference>
<proteinExistence type="inferred from homology"/>
<evidence type="ECO:0000313" key="4">
    <source>
        <dbReference type="Proteomes" id="UP000230161"/>
    </source>
</evidence>
<comment type="similarity">
    <text evidence="1">Belongs to the YciI family.</text>
</comment>
<evidence type="ECO:0000259" key="2">
    <source>
        <dbReference type="Pfam" id="PF03795"/>
    </source>
</evidence>
<sequence length="139" mass="15792">MAKYMLIMRASDESAAKFADIDFTEMLDAMGRFNDELIRAGVLLAAEGLEDPNEGVVVDFTGETPVVTDGPYGETKELFNGYYILDVASQQEAVEWAKRMPYMEGSKAEIRRVPSIDEFPQDNEWIQKERAWREQTGQL</sequence>
<dbReference type="RefSeq" id="WP_100342996.1">
    <property type="nucleotide sequence ID" value="NZ_PGFB01000001.1"/>
</dbReference>
<dbReference type="Gene3D" id="3.30.70.1060">
    <property type="entry name" value="Dimeric alpha+beta barrel"/>
    <property type="match status" value="1"/>
</dbReference>
<accession>A0A2M9C3E0</accession>